<dbReference type="GO" id="GO:0016651">
    <property type="term" value="F:oxidoreductase activity, acting on NAD(P)H"/>
    <property type="evidence" value="ECO:0007669"/>
    <property type="project" value="TreeGrafter"/>
</dbReference>
<dbReference type="Gene3D" id="3.40.50.720">
    <property type="entry name" value="NAD(P)-binding Rossmann-like Domain"/>
    <property type="match status" value="1"/>
</dbReference>
<dbReference type="Pfam" id="PF00107">
    <property type="entry name" value="ADH_zinc_N"/>
    <property type="match status" value="1"/>
</dbReference>
<keyword evidence="2" id="KW-0560">Oxidoreductase</keyword>
<evidence type="ECO:0000313" key="4">
    <source>
        <dbReference type="EMBL" id="SVA80005.1"/>
    </source>
</evidence>
<reference evidence="4" key="1">
    <citation type="submission" date="2018-05" db="EMBL/GenBank/DDBJ databases">
        <authorList>
            <person name="Lanie J.A."/>
            <person name="Ng W.-L."/>
            <person name="Kazmierczak K.M."/>
            <person name="Andrzejewski T.M."/>
            <person name="Davidsen T.M."/>
            <person name="Wayne K.J."/>
            <person name="Tettelin H."/>
            <person name="Glass J.I."/>
            <person name="Rusch D."/>
            <person name="Podicherti R."/>
            <person name="Tsui H.-C.T."/>
            <person name="Winkler M.E."/>
        </authorList>
    </citation>
    <scope>NUCLEOTIDE SEQUENCE</scope>
</reference>
<feature type="domain" description="Enoyl reductase (ER)" evidence="3">
    <location>
        <begin position="10"/>
        <end position="324"/>
    </location>
</feature>
<evidence type="ECO:0000259" key="3">
    <source>
        <dbReference type="SMART" id="SM00829"/>
    </source>
</evidence>
<dbReference type="InterPro" id="IPR014189">
    <property type="entry name" value="Quinone_OxRdtase_PIG3"/>
</dbReference>
<dbReference type="InterPro" id="IPR036291">
    <property type="entry name" value="NAD(P)-bd_dom_sf"/>
</dbReference>
<dbReference type="SUPFAM" id="SSF50129">
    <property type="entry name" value="GroES-like"/>
    <property type="match status" value="1"/>
</dbReference>
<dbReference type="Gene3D" id="3.90.180.10">
    <property type="entry name" value="Medium-chain alcohol dehydrogenases, catalytic domain"/>
    <property type="match status" value="1"/>
</dbReference>
<feature type="non-terminal residue" evidence="4">
    <location>
        <position position="1"/>
    </location>
</feature>
<keyword evidence="1" id="KW-0521">NADP</keyword>
<dbReference type="SMART" id="SM00829">
    <property type="entry name" value="PKS_ER"/>
    <property type="match status" value="1"/>
</dbReference>
<evidence type="ECO:0000256" key="1">
    <source>
        <dbReference type="ARBA" id="ARBA00022857"/>
    </source>
</evidence>
<evidence type="ECO:0000256" key="2">
    <source>
        <dbReference type="ARBA" id="ARBA00023002"/>
    </source>
</evidence>
<sequence length="327" mass="34704">VRAVLLDGTGGAEVLRMGEAERPVIHSGQVLIKVAASSVNRADINQRQGNYPPPPGESEILGLEVAGTIEELGPQVEGWHVGDRVMSLVGGGGYSEYAAAYAGHLIPVPENMNFEKAACVCETYITAFLNIFMIGDFEDGQTGLLHGGGGGVNTAAIQLCTSLTPNAKILVTASPGKLTRVKELGADLVIDYTSGDFGEVVREFTDQKGADLILDHIGGDYLASNMKSLAIEGSLVIIGLMGGSKAELNLAVMMVKRQRIIGSVLRARSVEEKSRITGAFATAVLPLLADRTIVPLVHEVFPLDKVTEAHETMERSDHFGKIVLTLN</sequence>
<dbReference type="Pfam" id="PF08240">
    <property type="entry name" value="ADH_N"/>
    <property type="match status" value="1"/>
</dbReference>
<name>A0A381YSL8_9ZZZZ</name>
<dbReference type="AlphaFoldDB" id="A0A381YSL8"/>
<gene>
    <name evidence="4" type="ORF">METZ01_LOCUS132859</name>
</gene>
<dbReference type="PANTHER" id="PTHR48106:SF8">
    <property type="entry name" value="OS02G0805600 PROTEIN"/>
    <property type="match status" value="1"/>
</dbReference>
<dbReference type="SUPFAM" id="SSF51735">
    <property type="entry name" value="NAD(P)-binding Rossmann-fold domains"/>
    <property type="match status" value="1"/>
</dbReference>
<dbReference type="EMBL" id="UINC01018957">
    <property type="protein sequence ID" value="SVA80005.1"/>
    <property type="molecule type" value="Genomic_DNA"/>
</dbReference>
<dbReference type="GO" id="GO:0070402">
    <property type="term" value="F:NADPH binding"/>
    <property type="evidence" value="ECO:0007669"/>
    <property type="project" value="TreeGrafter"/>
</dbReference>
<protein>
    <recommendedName>
        <fullName evidence="3">Enoyl reductase (ER) domain-containing protein</fullName>
    </recommendedName>
</protein>
<dbReference type="PANTHER" id="PTHR48106">
    <property type="entry name" value="QUINONE OXIDOREDUCTASE PIG3-RELATED"/>
    <property type="match status" value="1"/>
</dbReference>
<dbReference type="InterPro" id="IPR011032">
    <property type="entry name" value="GroES-like_sf"/>
</dbReference>
<dbReference type="InterPro" id="IPR020843">
    <property type="entry name" value="ER"/>
</dbReference>
<dbReference type="InterPro" id="IPR013154">
    <property type="entry name" value="ADH-like_N"/>
</dbReference>
<accession>A0A381YSL8</accession>
<organism evidence="4">
    <name type="scientific">marine metagenome</name>
    <dbReference type="NCBI Taxonomy" id="408172"/>
    <lineage>
        <taxon>unclassified sequences</taxon>
        <taxon>metagenomes</taxon>
        <taxon>ecological metagenomes</taxon>
    </lineage>
</organism>
<dbReference type="CDD" id="cd05276">
    <property type="entry name" value="p53_inducible_oxidoreductase"/>
    <property type="match status" value="1"/>
</dbReference>
<proteinExistence type="predicted"/>
<dbReference type="InterPro" id="IPR013149">
    <property type="entry name" value="ADH-like_C"/>
</dbReference>
<dbReference type="NCBIfam" id="TIGR02824">
    <property type="entry name" value="quinone_pig3"/>
    <property type="match status" value="1"/>
</dbReference>